<sequence>MGMPRTSICGVNMPLVEATKEQIDLVKKCYETKGERGAECAINGEKICKYGLPVICRLRNGHDYNPKKPEECAKLSIVG</sequence>
<dbReference type="Proteomes" id="UP000033869">
    <property type="component" value="Unassembled WGS sequence"/>
</dbReference>
<evidence type="ECO:0000313" key="2">
    <source>
        <dbReference type="Proteomes" id="UP000033869"/>
    </source>
</evidence>
<dbReference type="AlphaFoldDB" id="A0A0G0Z9H6"/>
<dbReference type="EMBL" id="LCBL01000001">
    <property type="protein sequence ID" value="KKS09683.1"/>
    <property type="molecule type" value="Genomic_DNA"/>
</dbReference>
<comment type="caution">
    <text evidence="1">The sequence shown here is derived from an EMBL/GenBank/DDBJ whole genome shotgun (WGS) entry which is preliminary data.</text>
</comment>
<protein>
    <submittedName>
        <fullName evidence="1">Uncharacterized protein</fullName>
    </submittedName>
</protein>
<evidence type="ECO:0000313" key="1">
    <source>
        <dbReference type="EMBL" id="KKS09683.1"/>
    </source>
</evidence>
<gene>
    <name evidence="1" type="ORF">UU65_C0001G0088</name>
</gene>
<organism evidence="1 2">
    <name type="scientific">candidate division CPR2 bacterium GW2011_GWC1_41_48</name>
    <dbReference type="NCBI Taxonomy" id="1618344"/>
    <lineage>
        <taxon>Bacteria</taxon>
        <taxon>Bacteria division CPR2</taxon>
    </lineage>
</organism>
<proteinExistence type="predicted"/>
<reference evidence="1 2" key="1">
    <citation type="journal article" date="2015" name="Nature">
        <title>rRNA introns, odd ribosomes, and small enigmatic genomes across a large radiation of phyla.</title>
        <authorList>
            <person name="Brown C.T."/>
            <person name="Hug L.A."/>
            <person name="Thomas B.C."/>
            <person name="Sharon I."/>
            <person name="Castelle C.J."/>
            <person name="Singh A."/>
            <person name="Wilkins M.J."/>
            <person name="Williams K.H."/>
            <person name="Banfield J.F."/>
        </authorList>
    </citation>
    <scope>NUCLEOTIDE SEQUENCE [LARGE SCALE GENOMIC DNA]</scope>
</reference>
<name>A0A0G0Z9H6_UNCC2</name>
<accession>A0A0G0Z9H6</accession>